<keyword evidence="11 12" id="KW-0472">Membrane</keyword>
<keyword evidence="7" id="KW-1003">Cell membrane</keyword>
<evidence type="ECO:0000256" key="8">
    <source>
        <dbReference type="ARBA" id="ARBA00022519"/>
    </source>
</evidence>
<evidence type="ECO:0000256" key="1">
    <source>
        <dbReference type="ARBA" id="ARBA00002460"/>
    </source>
</evidence>
<evidence type="ECO:0000256" key="9">
    <source>
        <dbReference type="ARBA" id="ARBA00022692"/>
    </source>
</evidence>
<dbReference type="OrthoDB" id="9806241at2"/>
<dbReference type="Proteomes" id="UP000254711">
    <property type="component" value="Unassembled WGS sequence"/>
</dbReference>
<dbReference type="NCBIfam" id="TIGR00056">
    <property type="entry name" value="MlaE family lipid ABC transporter permease subunit"/>
    <property type="match status" value="1"/>
</dbReference>
<keyword evidence="8 12" id="KW-0997">Cell inner membrane</keyword>
<comment type="function">
    <text evidence="1">Part of the ABC transporter complex MlaFEDB, which is involved in a phospholipid transport pathway that maintains lipid asymmetry in the outer membrane by retrograde trafficking of phospholipids from the outer membrane to the inner membrane. Probably responsible for the translocation of the substrate across the membrane.</text>
</comment>
<dbReference type="PANTHER" id="PTHR30188:SF4">
    <property type="entry name" value="PROTEIN TRIGALACTOSYLDIACYLGLYCEROL 1, CHLOROPLASTIC"/>
    <property type="match status" value="1"/>
</dbReference>
<evidence type="ECO:0000256" key="5">
    <source>
        <dbReference type="ARBA" id="ARBA00020857"/>
    </source>
</evidence>
<protein>
    <recommendedName>
        <fullName evidence="5">Intermembrane phospholipid transport system permease protein MlaE</fullName>
    </recommendedName>
</protein>
<evidence type="ECO:0000256" key="4">
    <source>
        <dbReference type="ARBA" id="ARBA00011380"/>
    </source>
</evidence>
<evidence type="ECO:0000313" key="14">
    <source>
        <dbReference type="Proteomes" id="UP000254711"/>
    </source>
</evidence>
<feature type="transmembrane region" description="Helical" evidence="12">
    <location>
        <begin position="157"/>
        <end position="180"/>
    </location>
</feature>
<evidence type="ECO:0000256" key="12">
    <source>
        <dbReference type="RuleBase" id="RU362044"/>
    </source>
</evidence>
<evidence type="ECO:0000313" key="13">
    <source>
        <dbReference type="EMBL" id="RDI98475.1"/>
    </source>
</evidence>
<evidence type="ECO:0000256" key="3">
    <source>
        <dbReference type="ARBA" id="ARBA00007556"/>
    </source>
</evidence>
<dbReference type="PANTHER" id="PTHR30188">
    <property type="entry name" value="ABC TRANSPORTER PERMEASE PROTEIN-RELATED"/>
    <property type="match status" value="1"/>
</dbReference>
<organism evidence="13 14">
    <name type="scientific">Dyella solisilvae</name>
    <dbReference type="NCBI Taxonomy" id="1920168"/>
    <lineage>
        <taxon>Bacteria</taxon>
        <taxon>Pseudomonadati</taxon>
        <taxon>Pseudomonadota</taxon>
        <taxon>Gammaproteobacteria</taxon>
        <taxon>Lysobacterales</taxon>
        <taxon>Rhodanobacteraceae</taxon>
        <taxon>Dyella</taxon>
    </lineage>
</organism>
<dbReference type="Pfam" id="PF02405">
    <property type="entry name" value="MlaE"/>
    <property type="match status" value="1"/>
</dbReference>
<evidence type="ECO:0000256" key="6">
    <source>
        <dbReference type="ARBA" id="ARBA00022448"/>
    </source>
</evidence>
<evidence type="ECO:0000256" key="11">
    <source>
        <dbReference type="ARBA" id="ARBA00023136"/>
    </source>
</evidence>
<comment type="caution">
    <text evidence="13">The sequence shown here is derived from an EMBL/GenBank/DDBJ whole genome shotgun (WGS) entry which is preliminary data.</text>
</comment>
<dbReference type="NCBIfam" id="NF033619">
    <property type="entry name" value="perm_MlaE_1"/>
    <property type="match status" value="1"/>
</dbReference>
<dbReference type="InterPro" id="IPR030802">
    <property type="entry name" value="Permease_MalE"/>
</dbReference>
<feature type="transmembrane region" description="Helical" evidence="12">
    <location>
        <begin position="200"/>
        <end position="220"/>
    </location>
</feature>
<reference evidence="13 14" key="1">
    <citation type="submission" date="2018-07" db="EMBL/GenBank/DDBJ databases">
        <title>Dyella solisilvae sp. nov., isolated from the pine and broad-leaved mixed forest soil.</title>
        <authorList>
            <person name="Gao Z."/>
            <person name="Qiu L."/>
        </authorList>
    </citation>
    <scope>NUCLEOTIDE SEQUENCE [LARGE SCALE GENOMIC DNA]</scope>
    <source>
        <strain evidence="13 14">DHG54</strain>
    </source>
</reference>
<dbReference type="RefSeq" id="WP_114824568.1">
    <property type="nucleotide sequence ID" value="NZ_QQSY01000002.1"/>
</dbReference>
<feature type="transmembrane region" description="Helical" evidence="12">
    <location>
        <begin position="77"/>
        <end position="96"/>
    </location>
</feature>
<dbReference type="AlphaFoldDB" id="A0A370K757"/>
<comment type="subunit">
    <text evidence="4">The complex is composed of two ATP-binding proteins (MlaF), two transmembrane proteins (MlaE), two cytoplasmic solute-binding proteins (MlaB) and six periplasmic solute-binding proteins (MlaD).</text>
</comment>
<dbReference type="GO" id="GO:0043190">
    <property type="term" value="C:ATP-binding cassette (ABC) transporter complex"/>
    <property type="evidence" value="ECO:0007669"/>
    <property type="project" value="InterPro"/>
</dbReference>
<comment type="subcellular location">
    <subcellularLocation>
        <location evidence="2 12">Cell inner membrane</location>
        <topology evidence="2 12">Multi-pass membrane protein</topology>
    </subcellularLocation>
</comment>
<dbReference type="GO" id="GO:0005548">
    <property type="term" value="F:phospholipid transporter activity"/>
    <property type="evidence" value="ECO:0007669"/>
    <property type="project" value="TreeGrafter"/>
</dbReference>
<dbReference type="EMBL" id="QQSY01000002">
    <property type="protein sequence ID" value="RDI98475.1"/>
    <property type="molecule type" value="Genomic_DNA"/>
</dbReference>
<keyword evidence="9 12" id="KW-0812">Transmembrane</keyword>
<dbReference type="InterPro" id="IPR053408">
    <property type="entry name" value="MlaE_Permease"/>
</dbReference>
<evidence type="ECO:0000256" key="2">
    <source>
        <dbReference type="ARBA" id="ARBA00004429"/>
    </source>
</evidence>
<comment type="similarity">
    <text evidence="3 12">Belongs to the MlaE permease family.</text>
</comment>
<sequence length="259" mass="27514">MSASMKAGSENIVLRSLEQIGNCGLFLLRMLAAVPQSMRFYRETVRQLWFVGAMSLIIIMVCGLFVGMVLGLQLYDVLSIFGGTSATGTVVAIAIYRELGPVVTALLFAGRAGTSVTAEIGLMRATDQIAAMEMMAVDPIAYVAVPRFLAGMIAMPLLSCVFCALGIFGGHLVGVTWLGIDNGTFWSNMTATVEVVKDVINGVVWKSLVFGIVVSLIAVFQGYTTPPTSEGVAYATTRTVVASSIAILALDFVLTAFLM</sequence>
<keyword evidence="6" id="KW-0813">Transport</keyword>
<gene>
    <name evidence="13" type="primary">mlaE</name>
    <name evidence="13" type="ORF">DVT68_08035</name>
</gene>
<name>A0A370K757_9GAMM</name>
<evidence type="ECO:0000256" key="7">
    <source>
        <dbReference type="ARBA" id="ARBA00022475"/>
    </source>
</evidence>
<accession>A0A370K757</accession>
<keyword evidence="10 12" id="KW-1133">Transmembrane helix</keyword>
<proteinExistence type="inferred from homology"/>
<dbReference type="InterPro" id="IPR003453">
    <property type="entry name" value="ABC_MlaE_roteobac"/>
</dbReference>
<keyword evidence="14" id="KW-1185">Reference proteome</keyword>
<feature type="transmembrane region" description="Helical" evidence="12">
    <location>
        <begin position="48"/>
        <end position="71"/>
    </location>
</feature>
<evidence type="ECO:0000256" key="10">
    <source>
        <dbReference type="ARBA" id="ARBA00022989"/>
    </source>
</evidence>
<feature type="transmembrane region" description="Helical" evidence="12">
    <location>
        <begin position="232"/>
        <end position="258"/>
    </location>
</feature>